<keyword evidence="3" id="KW-0812">Transmembrane</keyword>
<evidence type="ECO:0000256" key="3">
    <source>
        <dbReference type="SAM" id="Phobius"/>
    </source>
</evidence>
<keyword evidence="1 4" id="KW-0732">Signal</keyword>
<keyword evidence="2" id="KW-0325">Glycoprotein</keyword>
<dbReference type="PANTHER" id="PTHR47976:SF120">
    <property type="entry name" value="G-TYPE LECTIN S-RECEPTOR-LIKE SERINE_THREONINE-PROTEIN KINASE SD2-5"/>
    <property type="match status" value="1"/>
</dbReference>
<reference evidence="7" key="1">
    <citation type="journal article" date="2016" name="Nat. Genet.">
        <title>A high-quality carrot genome assembly provides new insights into carotenoid accumulation and asterid genome evolution.</title>
        <authorList>
            <person name="Iorizzo M."/>
            <person name="Ellison S."/>
            <person name="Senalik D."/>
            <person name="Zeng P."/>
            <person name="Satapoomin P."/>
            <person name="Huang J."/>
            <person name="Bowman M."/>
            <person name="Iovene M."/>
            <person name="Sanseverino W."/>
            <person name="Cavagnaro P."/>
            <person name="Yildiz M."/>
            <person name="Macko-Podgorni A."/>
            <person name="Moranska E."/>
            <person name="Grzebelus E."/>
            <person name="Grzebelus D."/>
            <person name="Ashrafi H."/>
            <person name="Zheng Z."/>
            <person name="Cheng S."/>
            <person name="Spooner D."/>
            <person name="Van Deynze A."/>
            <person name="Simon P."/>
        </authorList>
    </citation>
    <scope>NUCLEOTIDE SEQUENCE</scope>
    <source>
        <tissue evidence="7">Leaf</tissue>
    </source>
</reference>
<evidence type="ECO:0000259" key="6">
    <source>
        <dbReference type="PROSITE" id="PS50948"/>
    </source>
</evidence>
<feature type="transmembrane region" description="Helical" evidence="3">
    <location>
        <begin position="418"/>
        <end position="443"/>
    </location>
</feature>
<name>A0AAF0XML8_DAUCS</name>
<feature type="signal peptide" evidence="4">
    <location>
        <begin position="1"/>
        <end position="18"/>
    </location>
</feature>
<organism evidence="7 8">
    <name type="scientific">Daucus carota subsp. sativus</name>
    <name type="common">Carrot</name>
    <dbReference type="NCBI Taxonomy" id="79200"/>
    <lineage>
        <taxon>Eukaryota</taxon>
        <taxon>Viridiplantae</taxon>
        <taxon>Streptophyta</taxon>
        <taxon>Embryophyta</taxon>
        <taxon>Tracheophyta</taxon>
        <taxon>Spermatophyta</taxon>
        <taxon>Magnoliopsida</taxon>
        <taxon>eudicotyledons</taxon>
        <taxon>Gunneridae</taxon>
        <taxon>Pentapetalae</taxon>
        <taxon>asterids</taxon>
        <taxon>campanulids</taxon>
        <taxon>Apiales</taxon>
        <taxon>Apiaceae</taxon>
        <taxon>Apioideae</taxon>
        <taxon>Scandiceae</taxon>
        <taxon>Daucinae</taxon>
        <taxon>Daucus</taxon>
        <taxon>Daucus sect. Daucus</taxon>
    </lineage>
</organism>
<keyword evidence="8" id="KW-1185">Reference proteome</keyword>
<dbReference type="EMBL" id="CP093350">
    <property type="protein sequence ID" value="WOH10905.1"/>
    <property type="molecule type" value="Genomic_DNA"/>
</dbReference>
<dbReference type="InterPro" id="IPR003609">
    <property type="entry name" value="Pan_app"/>
</dbReference>
<evidence type="ECO:0000313" key="7">
    <source>
        <dbReference type="EMBL" id="WOH10905.1"/>
    </source>
</evidence>
<dbReference type="InterPro" id="IPR036426">
    <property type="entry name" value="Bulb-type_lectin_dom_sf"/>
</dbReference>
<sequence length="457" mass="51679">MRFLLYIFLIHLFTCVCCNPDIHIGYQIILSVPVTYIRGFIGRAFLMETNQSVPNFRVALSVEEMKGSYSCSLDVFLGDIKVWTSGYFSQFYTTDKCVLELTKDGDLELKGPKEQVGWRSGTSGQGVERLNLLRTGNLVLVDQLNLVKWQTFNFPTNIMLWGQRLNVQTRLTAFPTNSSSFFSFEIKSDKIALYLNSGKWKYSYWKIKPANNQNFSFVGLTSKGLEIFGDEFKRIAQLKSERTEPLRFLALENRTGDMRLYYFSPEKGKFESSFQAINKKCDLPLACKPSGICTFSDECSCIRLITSGDNFASDCSTGISNGFCGRNDVEMFELQGVSNVLESSDVTVHISEQVCANLCIDDCECEAALYVINSKECHLYGEIRGVKQTEKRHETKYMIKILKKNGKGHGETSGLKKWVLIVVGFADGLVIFVALGGLIYYVIWKRRNSPETVNNSS</sequence>
<feature type="domain" description="Bulb-type lectin" evidence="5">
    <location>
        <begin position="38"/>
        <end position="153"/>
    </location>
</feature>
<evidence type="ECO:0000256" key="4">
    <source>
        <dbReference type="SAM" id="SignalP"/>
    </source>
</evidence>
<evidence type="ECO:0000256" key="1">
    <source>
        <dbReference type="ARBA" id="ARBA00022729"/>
    </source>
</evidence>
<dbReference type="SUPFAM" id="SSF51110">
    <property type="entry name" value="alpha-D-mannose-specific plant lectins"/>
    <property type="match status" value="1"/>
</dbReference>
<dbReference type="Pfam" id="PF01453">
    <property type="entry name" value="B_lectin"/>
    <property type="match status" value="1"/>
</dbReference>
<evidence type="ECO:0000256" key="2">
    <source>
        <dbReference type="ARBA" id="ARBA00023180"/>
    </source>
</evidence>
<feature type="chain" id="PRO_5041950688" description="Bulb-type lectin domain-containing protein" evidence="4">
    <location>
        <begin position="19"/>
        <end position="457"/>
    </location>
</feature>
<evidence type="ECO:0000313" key="8">
    <source>
        <dbReference type="Proteomes" id="UP000077755"/>
    </source>
</evidence>
<dbReference type="Pfam" id="PF00024">
    <property type="entry name" value="PAN_1"/>
    <property type="match status" value="1"/>
</dbReference>
<dbReference type="PROSITE" id="PS50927">
    <property type="entry name" value="BULB_LECTIN"/>
    <property type="match status" value="1"/>
</dbReference>
<feature type="domain" description="Apple" evidence="6">
    <location>
        <begin position="324"/>
        <end position="402"/>
    </location>
</feature>
<gene>
    <name evidence="7" type="ORF">DCAR_0830382</name>
</gene>
<dbReference type="Gene3D" id="2.90.10.10">
    <property type="entry name" value="Bulb-type lectin domain"/>
    <property type="match status" value="1"/>
</dbReference>
<keyword evidence="3" id="KW-0472">Membrane</keyword>
<dbReference type="PROSITE" id="PS50948">
    <property type="entry name" value="PAN"/>
    <property type="match status" value="1"/>
</dbReference>
<accession>A0AAF0XML8</accession>
<evidence type="ECO:0000259" key="5">
    <source>
        <dbReference type="PROSITE" id="PS50927"/>
    </source>
</evidence>
<dbReference type="AlphaFoldDB" id="A0AAF0XML8"/>
<evidence type="ECO:0008006" key="9">
    <source>
        <dbReference type="Google" id="ProtNLM"/>
    </source>
</evidence>
<protein>
    <recommendedName>
        <fullName evidence="9">Bulb-type lectin domain-containing protein</fullName>
    </recommendedName>
</protein>
<keyword evidence="3" id="KW-1133">Transmembrane helix</keyword>
<dbReference type="InterPro" id="IPR001480">
    <property type="entry name" value="Bulb-type_lectin_dom"/>
</dbReference>
<dbReference type="SUPFAM" id="SSF57414">
    <property type="entry name" value="Hairpin loop containing domain-like"/>
    <property type="match status" value="1"/>
</dbReference>
<dbReference type="Proteomes" id="UP000077755">
    <property type="component" value="Chromosome 8"/>
</dbReference>
<reference evidence="7" key="2">
    <citation type="submission" date="2022-03" db="EMBL/GenBank/DDBJ databases">
        <title>Draft title - Genomic analysis of global carrot germplasm unveils the trajectory of domestication and the origin of high carotenoid orange carrot.</title>
        <authorList>
            <person name="Iorizzo M."/>
            <person name="Ellison S."/>
            <person name="Senalik D."/>
            <person name="Macko-Podgorni A."/>
            <person name="Grzebelus D."/>
            <person name="Bostan H."/>
            <person name="Rolling W."/>
            <person name="Curaba J."/>
            <person name="Simon P."/>
        </authorList>
    </citation>
    <scope>NUCLEOTIDE SEQUENCE</scope>
    <source>
        <tissue evidence="7">Leaf</tissue>
    </source>
</reference>
<proteinExistence type="predicted"/>
<dbReference type="InterPro" id="IPR051343">
    <property type="entry name" value="G-type_lectin_kinases/EP1-like"/>
</dbReference>
<dbReference type="PANTHER" id="PTHR47976">
    <property type="entry name" value="G-TYPE LECTIN S-RECEPTOR-LIKE SERINE/THREONINE-PROTEIN KINASE SD2-5"/>
    <property type="match status" value="1"/>
</dbReference>